<reference evidence="13 14" key="1">
    <citation type="submission" date="2019-01" db="EMBL/GenBank/DDBJ databases">
        <title>Genome Assembly of Collichthys lucidus.</title>
        <authorList>
            <person name="Cai M."/>
            <person name="Xiao S."/>
        </authorList>
    </citation>
    <scope>NUCLEOTIDE SEQUENCE [LARGE SCALE GENOMIC DNA]</scope>
    <source>
        <strain evidence="13">JT15FE1705JMU</strain>
        <tissue evidence="13">Muscle</tissue>
    </source>
</reference>
<dbReference type="AlphaFoldDB" id="A0A4V6XYX3"/>
<comment type="similarity">
    <text evidence="2">Belongs to the glycosyl hydrolase 79 family.</text>
</comment>
<accession>A0A4V6XYX3</accession>
<dbReference type="InterPro" id="IPR005199">
    <property type="entry name" value="Glyco_hydro_79"/>
</dbReference>
<evidence type="ECO:0000256" key="8">
    <source>
        <dbReference type="ARBA" id="ARBA00023180"/>
    </source>
</evidence>
<keyword evidence="3" id="KW-0964">Secreted</keyword>
<evidence type="ECO:0000256" key="1">
    <source>
        <dbReference type="ARBA" id="ARBA00004613"/>
    </source>
</evidence>
<dbReference type="GO" id="GO:0007160">
    <property type="term" value="P:cell-matrix adhesion"/>
    <property type="evidence" value="ECO:0007669"/>
    <property type="project" value="TreeGrafter"/>
</dbReference>
<keyword evidence="6" id="KW-0130">Cell adhesion</keyword>
<dbReference type="STRING" id="240159.A0A4V6XYX3"/>
<dbReference type="Gene3D" id="3.20.20.80">
    <property type="entry name" value="Glycosidases"/>
    <property type="match status" value="1"/>
</dbReference>
<comment type="catalytic activity">
    <reaction evidence="9">
        <text>endohydrolysis of (1-&gt;4)-beta-D-glycosidic bonds of heparan sulfate chains in heparan sulfate proteoglycan.</text>
        <dbReference type="EC" id="3.2.1.166"/>
    </reaction>
</comment>
<evidence type="ECO:0000256" key="6">
    <source>
        <dbReference type="ARBA" id="ARBA00022889"/>
    </source>
</evidence>
<dbReference type="EC" id="3.2.1.166" evidence="10"/>
<keyword evidence="14" id="KW-1185">Reference proteome</keyword>
<dbReference type="PANTHER" id="PTHR46145:SF3">
    <property type="entry name" value="HEPARANASE"/>
    <property type="match status" value="1"/>
</dbReference>
<protein>
    <recommendedName>
        <fullName evidence="11">Heparanase</fullName>
        <ecNumber evidence="10">3.2.1.166</ecNumber>
    </recommendedName>
</protein>
<dbReference type="PANTHER" id="PTHR46145">
    <property type="entry name" value="HEPARANASE"/>
    <property type="match status" value="1"/>
</dbReference>
<sequence length="535" mass="59921">MKCVSVCAVLSLLCHTDGVHIRDPNRNSSDVSVDLSAVIRRVDRRFLSVTIDASLASEEKFMYLLSSPKIRTLARALTPAFLRFGGTRQDFMVFTPQRRHTHSGVSAGNADVLLKHASCDLPSWLEEKLKKDWTQQQLILMREDLHRKYRRVKFTEFTVDLLHSFTNCSGMDLIFGLNALLRTADNTWNSSNARSLLQYCESRRYKMAWELGNEPNSYEKKAGIRVDGAQLGHDFTRLREMMTESKFYHDAGLYGPDVGQPRDHRADILEGFLQTGAEAVDACTWHHYYVNGRDTSLDDFLDPDILNTLAVKIDEVLKEVTLVSPGKRVWLGETSSAYGGGAVGLSDTFAAGFMWLDKLGLSARLGLDVVMRQVFIGSGSYHLVDDNLNPLPDFWLSVLYKRLVGLEVLSAEVFSSLNRSRRVRMYLHCANRNRYRTGALTLISMNLSEKPARISVPALVSSSTVEAFVLESDQPGEDGLYSRSVKLNGQLLKMVDDKTLPDFEGSRLPPAEHVALPAYSLAFFVFADARAAACV</sequence>
<dbReference type="Proteomes" id="UP000298787">
    <property type="component" value="Chromosome 16"/>
</dbReference>
<evidence type="ECO:0000313" key="13">
    <source>
        <dbReference type="EMBL" id="TKS85102.1"/>
    </source>
</evidence>
<comment type="subcellular location">
    <subcellularLocation>
        <location evidence="1">Secreted</location>
    </subcellularLocation>
</comment>
<evidence type="ECO:0000256" key="10">
    <source>
        <dbReference type="ARBA" id="ARBA00039100"/>
    </source>
</evidence>
<evidence type="ECO:0000256" key="7">
    <source>
        <dbReference type="ARBA" id="ARBA00023157"/>
    </source>
</evidence>
<dbReference type="GO" id="GO:0005615">
    <property type="term" value="C:extracellular space"/>
    <property type="evidence" value="ECO:0007669"/>
    <property type="project" value="TreeGrafter"/>
</dbReference>
<dbReference type="InterPro" id="IPR017853">
    <property type="entry name" value="GH"/>
</dbReference>
<evidence type="ECO:0000256" key="9">
    <source>
        <dbReference type="ARBA" id="ARBA00036917"/>
    </source>
</evidence>
<dbReference type="SUPFAM" id="SSF51445">
    <property type="entry name" value="(Trans)glycosidases"/>
    <property type="match status" value="1"/>
</dbReference>
<evidence type="ECO:0000256" key="5">
    <source>
        <dbReference type="ARBA" id="ARBA00022801"/>
    </source>
</evidence>
<dbReference type="Pfam" id="PF03662">
    <property type="entry name" value="Glyco_hydro_79n"/>
    <property type="match status" value="1"/>
</dbReference>
<evidence type="ECO:0000256" key="11">
    <source>
        <dbReference type="ARBA" id="ARBA00040414"/>
    </source>
</evidence>
<keyword evidence="4 12" id="KW-0732">Signal</keyword>
<organism evidence="13 14">
    <name type="scientific">Collichthys lucidus</name>
    <name type="common">Big head croaker</name>
    <name type="synonym">Sciaena lucida</name>
    <dbReference type="NCBI Taxonomy" id="240159"/>
    <lineage>
        <taxon>Eukaryota</taxon>
        <taxon>Metazoa</taxon>
        <taxon>Chordata</taxon>
        <taxon>Craniata</taxon>
        <taxon>Vertebrata</taxon>
        <taxon>Euteleostomi</taxon>
        <taxon>Actinopterygii</taxon>
        <taxon>Neopterygii</taxon>
        <taxon>Teleostei</taxon>
        <taxon>Neoteleostei</taxon>
        <taxon>Acanthomorphata</taxon>
        <taxon>Eupercaria</taxon>
        <taxon>Sciaenidae</taxon>
        <taxon>Collichthys</taxon>
    </lineage>
</organism>
<feature type="chain" id="PRO_5020793622" description="Heparanase" evidence="12">
    <location>
        <begin position="19"/>
        <end position="535"/>
    </location>
</feature>
<name>A0A4V6XYX3_COLLU</name>
<dbReference type="GO" id="GO:0016798">
    <property type="term" value="F:hydrolase activity, acting on glycosyl bonds"/>
    <property type="evidence" value="ECO:0007669"/>
    <property type="project" value="InterPro"/>
</dbReference>
<proteinExistence type="inferred from homology"/>
<keyword evidence="8" id="KW-0325">Glycoprotein</keyword>
<keyword evidence="7" id="KW-1015">Disulfide bond</keyword>
<keyword evidence="5" id="KW-0378">Hydrolase</keyword>
<evidence type="ECO:0000256" key="2">
    <source>
        <dbReference type="ARBA" id="ARBA00009800"/>
    </source>
</evidence>
<dbReference type="EMBL" id="CM014093">
    <property type="protein sequence ID" value="TKS85102.1"/>
    <property type="molecule type" value="Genomic_DNA"/>
</dbReference>
<evidence type="ECO:0000256" key="3">
    <source>
        <dbReference type="ARBA" id="ARBA00022525"/>
    </source>
</evidence>
<evidence type="ECO:0000313" key="14">
    <source>
        <dbReference type="Proteomes" id="UP000298787"/>
    </source>
</evidence>
<feature type="signal peptide" evidence="12">
    <location>
        <begin position="1"/>
        <end position="18"/>
    </location>
</feature>
<evidence type="ECO:0000256" key="4">
    <source>
        <dbReference type="ARBA" id="ARBA00022729"/>
    </source>
</evidence>
<gene>
    <name evidence="13" type="ORF">D9C73_018129</name>
</gene>
<dbReference type="GO" id="GO:0031012">
    <property type="term" value="C:extracellular matrix"/>
    <property type="evidence" value="ECO:0007669"/>
    <property type="project" value="TreeGrafter"/>
</dbReference>
<dbReference type="GO" id="GO:0016020">
    <property type="term" value="C:membrane"/>
    <property type="evidence" value="ECO:0007669"/>
    <property type="project" value="InterPro"/>
</dbReference>
<evidence type="ECO:0000256" key="12">
    <source>
        <dbReference type="SAM" id="SignalP"/>
    </source>
</evidence>
<dbReference type="GO" id="GO:0060055">
    <property type="term" value="P:angiogenesis involved in wound healing"/>
    <property type="evidence" value="ECO:0007669"/>
    <property type="project" value="TreeGrafter"/>
</dbReference>